<dbReference type="RefSeq" id="WP_088652723.1">
    <property type="nucleotide sequence ID" value="NZ_AQQR01000026.1"/>
</dbReference>
<dbReference type="OrthoDB" id="7867235at2"/>
<dbReference type="AlphaFoldDB" id="A0A225NB95"/>
<dbReference type="EMBL" id="AQQR01000026">
    <property type="protein sequence ID" value="OWU67789.1"/>
    <property type="molecule type" value="Genomic_DNA"/>
</dbReference>
<comment type="caution">
    <text evidence="1">The sequence shown here is derived from an EMBL/GenBank/DDBJ whole genome shotgun (WGS) entry which is preliminary data.</text>
</comment>
<evidence type="ECO:0000313" key="1">
    <source>
        <dbReference type="EMBL" id="OWU67789.1"/>
    </source>
</evidence>
<evidence type="ECO:0000313" key="2">
    <source>
        <dbReference type="Proteomes" id="UP000215377"/>
    </source>
</evidence>
<protein>
    <submittedName>
        <fullName evidence="1">DNA packaging protein</fullName>
    </submittedName>
</protein>
<proteinExistence type="predicted"/>
<dbReference type="Proteomes" id="UP000215377">
    <property type="component" value="Unassembled WGS sequence"/>
</dbReference>
<organism evidence="1 2">
    <name type="scientific">Marinibacterium profundimaris</name>
    <dbReference type="NCBI Taxonomy" id="1679460"/>
    <lineage>
        <taxon>Bacteria</taxon>
        <taxon>Pseudomonadati</taxon>
        <taxon>Pseudomonadota</taxon>
        <taxon>Alphaproteobacteria</taxon>
        <taxon>Rhodobacterales</taxon>
        <taxon>Paracoccaceae</taxon>
        <taxon>Marinibacterium</taxon>
    </lineage>
</organism>
<gene>
    <name evidence="1" type="ORF">ATO3_25505</name>
</gene>
<sequence>MRILQRMPDDEDGTPVHMIGSADLRELLDISSGKLTDLVQRDIAIRHARDSYDLVQSTRNYVQHLRGVASGRGGEEATLNLTEERARLAREQADGVALKNAKARGELVEAAEVERAWADTLRHVRSRILAVPSRIREKLGHLPAEDIAAIDRELRDTLAELGGEHGD</sequence>
<accession>A0A225NB95</accession>
<reference evidence="1 2" key="1">
    <citation type="submission" date="2013-04" db="EMBL/GenBank/DDBJ databases">
        <title>Oceanicola sp. 22II1-22F33 Genome Sequencing.</title>
        <authorList>
            <person name="Lai Q."/>
            <person name="Li G."/>
            <person name="Shao Z."/>
        </authorList>
    </citation>
    <scope>NUCLEOTIDE SEQUENCE [LARGE SCALE GENOMIC DNA]</scope>
    <source>
        <strain evidence="1 2">22II1-22F33</strain>
    </source>
</reference>
<name>A0A225NB95_9RHOB</name>
<keyword evidence="2" id="KW-1185">Reference proteome</keyword>